<sequence length="85" mass="9831">MDEKWAKLVNIDDPIEAAIIQDILKNEGVETKSRLKDNAEYMKHITGNILSTQGIDIFVVEKDIENATEIIRIYREEIQVEEDDI</sequence>
<reference evidence="2 3" key="1">
    <citation type="submission" date="2016-10" db="EMBL/GenBank/DDBJ databases">
        <authorList>
            <person name="de Groot N.N."/>
        </authorList>
    </citation>
    <scope>NUCLEOTIDE SEQUENCE [LARGE SCALE GENOMIC DNA]</scope>
    <source>
        <strain evidence="2 3">DSM 18978</strain>
    </source>
</reference>
<feature type="domain" description="DUF2007" evidence="1">
    <location>
        <begin position="5"/>
        <end position="72"/>
    </location>
</feature>
<dbReference type="Proteomes" id="UP000198636">
    <property type="component" value="Unassembled WGS sequence"/>
</dbReference>
<dbReference type="AlphaFoldDB" id="A0A1G5L596"/>
<evidence type="ECO:0000259" key="1">
    <source>
        <dbReference type="Pfam" id="PF09413"/>
    </source>
</evidence>
<organism evidence="2 3">
    <name type="scientific">Alkaliphilus peptidifermentans DSM 18978</name>
    <dbReference type="NCBI Taxonomy" id="1120976"/>
    <lineage>
        <taxon>Bacteria</taxon>
        <taxon>Bacillati</taxon>
        <taxon>Bacillota</taxon>
        <taxon>Clostridia</taxon>
        <taxon>Peptostreptococcales</taxon>
        <taxon>Natronincolaceae</taxon>
        <taxon>Alkaliphilus</taxon>
    </lineage>
</organism>
<name>A0A1G5L596_9FIRM</name>
<gene>
    <name evidence="2" type="ORF">SAMN03080606_04028</name>
</gene>
<proteinExistence type="predicted"/>
<accession>A0A1G5L596</accession>
<keyword evidence="3" id="KW-1185">Reference proteome</keyword>
<dbReference type="OrthoDB" id="1954925at2"/>
<dbReference type="InterPro" id="IPR011322">
    <property type="entry name" value="N-reg_PII-like_a/b"/>
</dbReference>
<dbReference type="SUPFAM" id="SSF54913">
    <property type="entry name" value="GlnB-like"/>
    <property type="match status" value="1"/>
</dbReference>
<dbReference type="Pfam" id="PF09413">
    <property type="entry name" value="DUF2007"/>
    <property type="match status" value="1"/>
</dbReference>
<dbReference type="InterPro" id="IPR018551">
    <property type="entry name" value="DUF2007"/>
</dbReference>
<evidence type="ECO:0000313" key="3">
    <source>
        <dbReference type="Proteomes" id="UP000198636"/>
    </source>
</evidence>
<dbReference type="RefSeq" id="WP_091547266.1">
    <property type="nucleotide sequence ID" value="NZ_FMUS01000037.1"/>
</dbReference>
<protein>
    <submittedName>
        <fullName evidence="2">Putative signal transducing protein</fullName>
    </submittedName>
</protein>
<evidence type="ECO:0000313" key="2">
    <source>
        <dbReference type="EMBL" id="SCZ07440.1"/>
    </source>
</evidence>
<dbReference type="EMBL" id="FMUS01000037">
    <property type="protein sequence ID" value="SCZ07440.1"/>
    <property type="molecule type" value="Genomic_DNA"/>
</dbReference>